<dbReference type="EMBL" id="LAXD01000001">
    <property type="protein sequence ID" value="KWX01097.1"/>
    <property type="molecule type" value="Genomic_DNA"/>
</dbReference>
<sequence length="88" mass="9898">MIISPAGLTGRLKRLEQDGWITRTTAPDDRRVVFVQLTPAGVADLDKRLAEHFQFEAELLSALTADDRQDLGRLLKKLLASLERRLSL</sequence>
<dbReference type="InterPro" id="IPR039422">
    <property type="entry name" value="MarR/SlyA-like"/>
</dbReference>
<evidence type="ECO:0000259" key="1">
    <source>
        <dbReference type="PROSITE" id="PS50995"/>
    </source>
</evidence>
<dbReference type="AlphaFoldDB" id="A0A132MTA2"/>
<dbReference type="InterPro" id="IPR000835">
    <property type="entry name" value="HTH_MarR-typ"/>
</dbReference>
<comment type="caution">
    <text evidence="2">The sequence shown here is derived from an EMBL/GenBank/DDBJ whole genome shotgun (WGS) entry which is preliminary data.</text>
</comment>
<dbReference type="PRINTS" id="PR00598">
    <property type="entry name" value="HTHMARR"/>
</dbReference>
<organism evidence="2 3">
    <name type="scientific">Carbonactinospora thermoautotrophica</name>
    <dbReference type="NCBI Taxonomy" id="1469144"/>
    <lineage>
        <taxon>Bacteria</taxon>
        <taxon>Bacillati</taxon>
        <taxon>Actinomycetota</taxon>
        <taxon>Actinomycetes</taxon>
        <taxon>Kitasatosporales</taxon>
        <taxon>Carbonactinosporaceae</taxon>
        <taxon>Carbonactinospora</taxon>
    </lineage>
</organism>
<dbReference type="Gene3D" id="1.10.10.10">
    <property type="entry name" value="Winged helix-like DNA-binding domain superfamily/Winged helix DNA-binding domain"/>
    <property type="match status" value="1"/>
</dbReference>
<feature type="domain" description="HTH marR-type" evidence="1">
    <location>
        <begin position="1"/>
        <end position="80"/>
    </location>
</feature>
<dbReference type="SUPFAM" id="SSF46785">
    <property type="entry name" value="Winged helix' DNA-binding domain"/>
    <property type="match status" value="1"/>
</dbReference>
<keyword evidence="3" id="KW-1185">Reference proteome</keyword>
<dbReference type="PROSITE" id="PS50995">
    <property type="entry name" value="HTH_MARR_2"/>
    <property type="match status" value="1"/>
</dbReference>
<dbReference type="GO" id="GO:0003700">
    <property type="term" value="F:DNA-binding transcription factor activity"/>
    <property type="evidence" value="ECO:0007669"/>
    <property type="project" value="InterPro"/>
</dbReference>
<dbReference type="PANTHER" id="PTHR33164:SF104">
    <property type="entry name" value="TRANSCRIPTIONAL REGULATORY PROTEIN"/>
    <property type="match status" value="1"/>
</dbReference>
<dbReference type="InterPro" id="IPR036388">
    <property type="entry name" value="WH-like_DNA-bd_sf"/>
</dbReference>
<protein>
    <recommendedName>
        <fullName evidence="1">HTH marR-type domain-containing protein</fullName>
    </recommendedName>
</protein>
<dbReference type="InterPro" id="IPR036390">
    <property type="entry name" value="WH_DNA-bd_sf"/>
</dbReference>
<evidence type="ECO:0000313" key="2">
    <source>
        <dbReference type="EMBL" id="KWX01097.1"/>
    </source>
</evidence>
<proteinExistence type="predicted"/>
<evidence type="ECO:0000313" key="3">
    <source>
        <dbReference type="Proteomes" id="UP000070188"/>
    </source>
</evidence>
<gene>
    <name evidence="2" type="ORF">LI90_2125</name>
</gene>
<dbReference type="PATRIC" id="fig|1469144.10.peg.2305"/>
<dbReference type="SMART" id="SM00347">
    <property type="entry name" value="HTH_MARR"/>
    <property type="match status" value="1"/>
</dbReference>
<dbReference type="PANTHER" id="PTHR33164">
    <property type="entry name" value="TRANSCRIPTIONAL REGULATOR, MARR FAMILY"/>
    <property type="match status" value="1"/>
</dbReference>
<dbReference type="Pfam" id="PF01047">
    <property type="entry name" value="MarR"/>
    <property type="match status" value="1"/>
</dbReference>
<dbReference type="GO" id="GO:0006950">
    <property type="term" value="P:response to stress"/>
    <property type="evidence" value="ECO:0007669"/>
    <property type="project" value="TreeGrafter"/>
</dbReference>
<dbReference type="STRING" id="1469144.LI90_2125"/>
<reference evidence="3" key="1">
    <citation type="submission" date="2015-04" db="EMBL/GenBank/DDBJ databases">
        <title>Physiological reanalysis, assessment of diazotrophy, and genome sequences of multiple isolates of Streptomyces thermoautotrophicus.</title>
        <authorList>
            <person name="MacKellar D.C."/>
            <person name="Lieber L."/>
            <person name="Norman J."/>
            <person name="Bolger A."/>
            <person name="Tobin C."/>
            <person name="Murray J.W."/>
            <person name="Chang R."/>
            <person name="Ford T."/>
            <person name="Nguyen P.Q."/>
            <person name="Woodward J."/>
            <person name="Permingeat H."/>
            <person name="Joshi N.S."/>
            <person name="Silver P.A."/>
            <person name="Usadel B."/>
            <person name="Rutherford A.W."/>
            <person name="Friesen M."/>
            <person name="Prell J."/>
        </authorList>
    </citation>
    <scope>NUCLEOTIDE SEQUENCE [LARGE SCALE GENOMIC DNA]</scope>
    <source>
        <strain evidence="3">H1</strain>
    </source>
</reference>
<accession>A0A132MTA2</accession>
<name>A0A132MTA2_9ACTN</name>
<dbReference type="Proteomes" id="UP000070188">
    <property type="component" value="Unassembled WGS sequence"/>
</dbReference>